<comment type="caution">
    <text evidence="1">The sequence shown here is derived from an EMBL/GenBank/DDBJ whole genome shotgun (WGS) entry which is preliminary data.</text>
</comment>
<protein>
    <submittedName>
        <fullName evidence="1">Uncharacterized protein</fullName>
    </submittedName>
</protein>
<evidence type="ECO:0000313" key="1">
    <source>
        <dbReference type="EMBL" id="KAJ2904538.1"/>
    </source>
</evidence>
<dbReference type="EMBL" id="JAKWBI020000051">
    <property type="protein sequence ID" value="KAJ2904538.1"/>
    <property type="molecule type" value="Genomic_DNA"/>
</dbReference>
<accession>A0AAD5RUQ9</accession>
<name>A0AAD5RUQ9_9PEZI</name>
<keyword evidence="2" id="KW-1185">Reference proteome</keyword>
<evidence type="ECO:0000313" key="2">
    <source>
        <dbReference type="Proteomes" id="UP001201980"/>
    </source>
</evidence>
<proteinExistence type="predicted"/>
<reference evidence="1" key="1">
    <citation type="submission" date="2022-07" db="EMBL/GenBank/DDBJ databases">
        <title>Draft genome sequence of Zalerion maritima ATCC 34329, a (micro)plastics degrading marine fungus.</title>
        <authorList>
            <person name="Paco A."/>
            <person name="Goncalves M.F.M."/>
            <person name="Rocha-Santos T.A.P."/>
            <person name="Alves A."/>
        </authorList>
    </citation>
    <scope>NUCLEOTIDE SEQUENCE</scope>
    <source>
        <strain evidence="1">ATCC 34329</strain>
    </source>
</reference>
<organism evidence="1 2">
    <name type="scientific">Zalerion maritima</name>
    <dbReference type="NCBI Taxonomy" id="339359"/>
    <lineage>
        <taxon>Eukaryota</taxon>
        <taxon>Fungi</taxon>
        <taxon>Dikarya</taxon>
        <taxon>Ascomycota</taxon>
        <taxon>Pezizomycotina</taxon>
        <taxon>Sordariomycetes</taxon>
        <taxon>Lulworthiomycetidae</taxon>
        <taxon>Lulworthiales</taxon>
        <taxon>Lulworthiaceae</taxon>
        <taxon>Zalerion</taxon>
    </lineage>
</organism>
<dbReference type="AlphaFoldDB" id="A0AAD5RUQ9"/>
<dbReference type="Proteomes" id="UP001201980">
    <property type="component" value="Unassembled WGS sequence"/>
</dbReference>
<sequence length="126" mass="14227">MAEVEAKAKDATVGDEAAILEAKAKREAALENERAKLLLGQKQMKAWVKDRRKYHAANPNFEFRPRPDVNAEKRQLTNNLDLVTVGNRDALRQKAMTPLMKQELATGAVNVEAWRVAQRLARDGQY</sequence>
<gene>
    <name evidence="1" type="ORF">MKZ38_007870</name>
</gene>